<gene>
    <name evidence="2" type="ORF">E6C27_scaffold88G00620</name>
</gene>
<accession>A0A5A7U823</accession>
<dbReference type="PANTHER" id="PTHR33437:SF2">
    <property type="entry name" value="OS06G0361200 PROTEIN"/>
    <property type="match status" value="1"/>
</dbReference>
<dbReference type="PANTHER" id="PTHR33437">
    <property type="entry name" value="OS06G0361200 PROTEIN"/>
    <property type="match status" value="1"/>
</dbReference>
<evidence type="ECO:0000313" key="3">
    <source>
        <dbReference type="Proteomes" id="UP000321393"/>
    </source>
</evidence>
<dbReference type="Proteomes" id="UP000321393">
    <property type="component" value="Unassembled WGS sequence"/>
</dbReference>
<dbReference type="EMBL" id="SSTE01011873">
    <property type="protein sequence ID" value="KAA0050336.1"/>
    <property type="molecule type" value="Genomic_DNA"/>
</dbReference>
<evidence type="ECO:0000256" key="1">
    <source>
        <dbReference type="SAM" id="MobiDB-lite"/>
    </source>
</evidence>
<name>A0A5A7U823_CUCMM</name>
<dbReference type="AlphaFoldDB" id="A0A5A7U823"/>
<comment type="caution">
    <text evidence="2">The sequence shown here is derived from an EMBL/GenBank/DDBJ whole genome shotgun (WGS) entry which is preliminary data.</text>
</comment>
<dbReference type="OrthoDB" id="1729438at2759"/>
<organism evidence="2 3">
    <name type="scientific">Cucumis melo var. makuwa</name>
    <name type="common">Oriental melon</name>
    <dbReference type="NCBI Taxonomy" id="1194695"/>
    <lineage>
        <taxon>Eukaryota</taxon>
        <taxon>Viridiplantae</taxon>
        <taxon>Streptophyta</taxon>
        <taxon>Embryophyta</taxon>
        <taxon>Tracheophyta</taxon>
        <taxon>Spermatophyta</taxon>
        <taxon>Magnoliopsida</taxon>
        <taxon>eudicotyledons</taxon>
        <taxon>Gunneridae</taxon>
        <taxon>Pentapetalae</taxon>
        <taxon>rosids</taxon>
        <taxon>fabids</taxon>
        <taxon>Cucurbitales</taxon>
        <taxon>Cucurbitaceae</taxon>
        <taxon>Benincaseae</taxon>
        <taxon>Cucumis</taxon>
    </lineage>
</organism>
<evidence type="ECO:0000313" key="2">
    <source>
        <dbReference type="EMBL" id="KAA0050336.1"/>
    </source>
</evidence>
<reference evidence="2 3" key="1">
    <citation type="submission" date="2019-08" db="EMBL/GenBank/DDBJ databases">
        <title>Draft genome sequences of two oriental melons (Cucumis melo L. var makuwa).</title>
        <authorList>
            <person name="Kwon S.-Y."/>
        </authorList>
    </citation>
    <scope>NUCLEOTIDE SEQUENCE [LARGE SCALE GENOMIC DNA]</scope>
    <source>
        <strain evidence="3">cv. SW 3</strain>
        <tissue evidence="2">Leaf</tissue>
    </source>
</reference>
<feature type="compositionally biased region" description="Basic and acidic residues" evidence="1">
    <location>
        <begin position="82"/>
        <end position="107"/>
    </location>
</feature>
<feature type="region of interest" description="Disordered" evidence="1">
    <location>
        <begin position="82"/>
        <end position="112"/>
    </location>
</feature>
<proteinExistence type="predicted"/>
<protein>
    <submittedName>
        <fullName evidence="2">Ty3-gypsy retrotransposon protein</fullName>
    </submittedName>
</protein>
<sequence length="500" mass="56719">MCTQGMHWGLLYILQGIKPCTFEELATRAHDTELSIANRGNNDLLVPEVRKEKKEVKSTQKVLKGATKEAMVVSTTPLKLVSKEKKMEKRQDEGEKRRPTLKERQEKIYPFPDSDLPDMLDQLLEKQLIQLPASLDKKIELELDDVAQTNHATTDSPKEEEKQVDNVEEGWTLVTRRKKRKQSFSQKESGSYQTYRSKVKDTIIEILKNDDVSTIVTSPTMAYDSSCMSISFSDEDLLLGSKLHNRPLYVSGYIREQKLNQILIDNGSAVNILPKSTMNQLGDALNSQQNGESTTETKLRAPEAEKIAILQKEVSNPPVLRYIPLSRRKKGESPFAKCSKNLTVKNTEILKENFTAPLTKIEKGEAKKIEKKDLEAYLPERRTVEGFDPKAYKLMAKAGYDFTTRTELKSVKIFDERPELCPTQEKLQKQGYSIPNSRAGYGYQSSEPVRITGKGKEKVANTCHITVEESIDSEEGKKDRSQRSSVFDRIAFSAIRPSVF</sequence>